<protein>
    <submittedName>
        <fullName evidence="2">Uncharacterized protein</fullName>
    </submittedName>
</protein>
<sequence>MILTLLYLFKDTLHRWKERPASPLSRVLVSFFLSLCALSFLANYVLSTKLLQDEIRQSGGDLIIAYDVNPDGKPPLETLIQQRLPLLHPCNVLALKQVASATMGKSNYQIVEYDIAAYAQLKDLPIDRHPRLLLFGLKQELEQEGPRTIEMNQFSFPIHACHLPEHHVLGKVFPQGLIIVPAGTFSSQGLRAGSGTTIYIIQATEMTSALISGIETTLGNLVRLDQRFTSIRSTAPILRRLDILMGNQAECRAAFSIGIAVIVGILLTALASMEFQQNEYVYTLMKSFGVRPVFLVLNFIMENIFLVGGAFIAAVFCFMKTQKIVLGEFFKLQNTSLSLQDIMPDLTLLGISLFICVLVSSIPIIISANRQIGKVLK</sequence>
<organism evidence="2 3">
    <name type="scientific">Akkermansia muciniphila</name>
    <dbReference type="NCBI Taxonomy" id="239935"/>
    <lineage>
        <taxon>Bacteria</taxon>
        <taxon>Pseudomonadati</taxon>
        <taxon>Verrucomicrobiota</taxon>
        <taxon>Verrucomicrobiia</taxon>
        <taxon>Verrucomicrobiales</taxon>
        <taxon>Akkermansiaceae</taxon>
        <taxon>Akkermansia</taxon>
    </lineage>
</organism>
<dbReference type="EMBL" id="PJKA01000003">
    <property type="protein sequence ID" value="PNC19675.1"/>
    <property type="molecule type" value="Genomic_DNA"/>
</dbReference>
<accession>A0A2N8HFY6</accession>
<keyword evidence="1" id="KW-0472">Membrane</keyword>
<comment type="caution">
    <text evidence="2">The sequence shown here is derived from an EMBL/GenBank/DDBJ whole genome shotgun (WGS) entry which is preliminary data.</text>
</comment>
<evidence type="ECO:0000313" key="2">
    <source>
        <dbReference type="EMBL" id="PNC19675.1"/>
    </source>
</evidence>
<dbReference type="AlphaFoldDB" id="A0A2N8HFY6"/>
<name>A0A2N8HFY6_9BACT</name>
<feature type="transmembrane region" description="Helical" evidence="1">
    <location>
        <begin position="346"/>
        <end position="366"/>
    </location>
</feature>
<proteinExistence type="predicted"/>
<evidence type="ECO:0000313" key="3">
    <source>
        <dbReference type="Proteomes" id="UP000236000"/>
    </source>
</evidence>
<keyword evidence="1" id="KW-0812">Transmembrane</keyword>
<keyword evidence="1" id="KW-1133">Transmembrane helix</keyword>
<feature type="transmembrane region" description="Helical" evidence="1">
    <location>
        <begin position="293"/>
        <end position="318"/>
    </location>
</feature>
<evidence type="ECO:0000256" key="1">
    <source>
        <dbReference type="SAM" id="Phobius"/>
    </source>
</evidence>
<reference evidence="2 3" key="1">
    <citation type="journal article" date="2017" name="BMC Genomics">
        <title>Genome sequencing of 39 Akkermansia muciniphila isolates reveals its population structure, genomic and functional diverisity, and global distribution in mammalian gut microbiotas.</title>
        <authorList>
            <person name="Guo X."/>
            <person name="Li S."/>
            <person name="Zhang J."/>
            <person name="Wu F."/>
            <person name="Li X."/>
            <person name="Wu D."/>
            <person name="Zhang M."/>
            <person name="Ou Z."/>
            <person name="Jie Z."/>
            <person name="Yan Q."/>
            <person name="Li P."/>
            <person name="Yi J."/>
            <person name="Peng Y."/>
        </authorList>
    </citation>
    <scope>NUCLEOTIDE SEQUENCE [LARGE SCALE GENOMIC DNA]</scope>
    <source>
        <strain evidence="2 3">GP24</strain>
    </source>
</reference>
<dbReference type="Proteomes" id="UP000236000">
    <property type="component" value="Unassembled WGS sequence"/>
</dbReference>
<gene>
    <name evidence="2" type="ORF">CXU22_01290</name>
</gene>
<feature type="transmembrane region" description="Helical" evidence="1">
    <location>
        <begin position="253"/>
        <end position="273"/>
    </location>
</feature>